<keyword evidence="3" id="KW-1185">Reference proteome</keyword>
<sequence>MAPVLYEMDLSPPHTRPATPENFPNITVETPCQRLVWTTANIKRFTTTRDGYKLILDTMERMKRMTTMTLPTVST</sequence>
<evidence type="ECO:0000313" key="3">
    <source>
        <dbReference type="Proteomes" id="UP000886998"/>
    </source>
</evidence>
<gene>
    <name evidence="2" type="ORF">TNIN_121201</name>
</gene>
<proteinExistence type="predicted"/>
<dbReference type="OrthoDB" id="10469045at2759"/>
<organism evidence="2 3">
    <name type="scientific">Trichonephila inaurata madagascariensis</name>
    <dbReference type="NCBI Taxonomy" id="2747483"/>
    <lineage>
        <taxon>Eukaryota</taxon>
        <taxon>Metazoa</taxon>
        <taxon>Ecdysozoa</taxon>
        <taxon>Arthropoda</taxon>
        <taxon>Chelicerata</taxon>
        <taxon>Arachnida</taxon>
        <taxon>Araneae</taxon>
        <taxon>Araneomorphae</taxon>
        <taxon>Entelegynae</taxon>
        <taxon>Araneoidea</taxon>
        <taxon>Nephilidae</taxon>
        <taxon>Trichonephila</taxon>
        <taxon>Trichonephila inaurata</taxon>
    </lineage>
</organism>
<dbReference type="Proteomes" id="UP000886998">
    <property type="component" value="Unassembled WGS sequence"/>
</dbReference>
<evidence type="ECO:0000313" key="2">
    <source>
        <dbReference type="EMBL" id="GFS33148.1"/>
    </source>
</evidence>
<evidence type="ECO:0000256" key="1">
    <source>
        <dbReference type="SAM" id="MobiDB-lite"/>
    </source>
</evidence>
<accession>A0A8X6I7B1</accession>
<name>A0A8X6I7B1_9ARAC</name>
<feature type="region of interest" description="Disordered" evidence="1">
    <location>
        <begin position="1"/>
        <end position="25"/>
    </location>
</feature>
<dbReference type="AlphaFoldDB" id="A0A8X6I7B1"/>
<protein>
    <submittedName>
        <fullName evidence="2">Uncharacterized protein</fullName>
    </submittedName>
</protein>
<dbReference type="EMBL" id="BMAV01024436">
    <property type="protein sequence ID" value="GFS33148.1"/>
    <property type="molecule type" value="Genomic_DNA"/>
</dbReference>
<reference evidence="2" key="1">
    <citation type="submission" date="2020-08" db="EMBL/GenBank/DDBJ databases">
        <title>Multicomponent nature underlies the extraordinary mechanical properties of spider dragline silk.</title>
        <authorList>
            <person name="Kono N."/>
            <person name="Nakamura H."/>
            <person name="Mori M."/>
            <person name="Yoshida Y."/>
            <person name="Ohtoshi R."/>
            <person name="Malay A.D."/>
            <person name="Moran D.A.P."/>
            <person name="Tomita M."/>
            <person name="Numata K."/>
            <person name="Arakawa K."/>
        </authorList>
    </citation>
    <scope>NUCLEOTIDE SEQUENCE</scope>
</reference>
<comment type="caution">
    <text evidence="2">The sequence shown here is derived from an EMBL/GenBank/DDBJ whole genome shotgun (WGS) entry which is preliminary data.</text>
</comment>